<gene>
    <name evidence="2" type="ORF">ERS852490_00310</name>
</gene>
<dbReference type="RefSeq" id="WP_055214224.1">
    <property type="nucleotide sequence ID" value="NZ_CZBU01000001.1"/>
</dbReference>
<accession>A0A174YSV9</accession>
<sequence length="76" mass="8754">MFNIFKKVKNKVNTSEKDYSLSYDNLAIPEIHKKDSGSEEDDADITSDIVPDDNRDKPHVTYDSLAVPEVHFRKNK</sequence>
<organism evidence="2 3">
    <name type="scientific">Lachnospira eligens</name>
    <dbReference type="NCBI Taxonomy" id="39485"/>
    <lineage>
        <taxon>Bacteria</taxon>
        <taxon>Bacillati</taxon>
        <taxon>Bacillota</taxon>
        <taxon>Clostridia</taxon>
        <taxon>Lachnospirales</taxon>
        <taxon>Lachnospiraceae</taxon>
        <taxon>Lachnospira</taxon>
    </lineage>
</organism>
<evidence type="ECO:0000313" key="3">
    <source>
        <dbReference type="Proteomes" id="UP000095621"/>
    </source>
</evidence>
<protein>
    <submittedName>
        <fullName evidence="2">Uncharacterized protein</fullName>
    </submittedName>
</protein>
<dbReference type="EMBL" id="CZBU01000001">
    <property type="protein sequence ID" value="CUQ75076.1"/>
    <property type="molecule type" value="Genomic_DNA"/>
</dbReference>
<proteinExistence type="predicted"/>
<name>A0A174YSV9_9FIRM</name>
<evidence type="ECO:0000256" key="1">
    <source>
        <dbReference type="SAM" id="MobiDB-lite"/>
    </source>
</evidence>
<evidence type="ECO:0000313" key="2">
    <source>
        <dbReference type="EMBL" id="CUQ75076.1"/>
    </source>
</evidence>
<dbReference type="AlphaFoldDB" id="A0A174YSV9"/>
<reference evidence="2 3" key="1">
    <citation type="submission" date="2015-09" db="EMBL/GenBank/DDBJ databases">
        <authorList>
            <consortium name="Pathogen Informatics"/>
        </authorList>
    </citation>
    <scope>NUCLEOTIDE SEQUENCE [LARGE SCALE GENOMIC DNA]</scope>
    <source>
        <strain evidence="2 3">2789STDY5834875</strain>
    </source>
</reference>
<dbReference type="Proteomes" id="UP000095621">
    <property type="component" value="Unassembled WGS sequence"/>
</dbReference>
<feature type="region of interest" description="Disordered" evidence="1">
    <location>
        <begin position="30"/>
        <end position="62"/>
    </location>
</feature>
<dbReference type="OrthoDB" id="1937848at2"/>